<evidence type="ECO:0000313" key="1">
    <source>
        <dbReference type="EMBL" id="ELA41218.1"/>
    </source>
</evidence>
<reference evidence="2" key="1">
    <citation type="submission" date="2011-05" db="EMBL/GenBank/DDBJ databases">
        <title>The genome sequence of Vittaforma corneae strain ATCC 50505.</title>
        <authorList>
            <consortium name="The Broad Institute Genome Sequencing Platform"/>
            <person name="Cuomo C."/>
            <person name="Didier E."/>
            <person name="Bowers L."/>
            <person name="Young S.K."/>
            <person name="Zeng Q."/>
            <person name="Gargeya S."/>
            <person name="Fitzgerald M."/>
            <person name="Haas B."/>
            <person name="Abouelleil A."/>
            <person name="Alvarado L."/>
            <person name="Arachchi H.M."/>
            <person name="Berlin A."/>
            <person name="Chapman S.B."/>
            <person name="Gearin G."/>
            <person name="Goldberg J."/>
            <person name="Griggs A."/>
            <person name="Gujja S."/>
            <person name="Hansen M."/>
            <person name="Heiman D."/>
            <person name="Howarth C."/>
            <person name="Larimer J."/>
            <person name="Lui A."/>
            <person name="MacDonald P.J.P."/>
            <person name="McCowen C."/>
            <person name="Montmayeur A."/>
            <person name="Murphy C."/>
            <person name="Neiman D."/>
            <person name="Pearson M."/>
            <person name="Priest M."/>
            <person name="Roberts A."/>
            <person name="Saif S."/>
            <person name="Shea T."/>
            <person name="Sisk P."/>
            <person name="Stolte C."/>
            <person name="Sykes S."/>
            <person name="Wortman J."/>
            <person name="Nusbaum C."/>
            <person name="Birren B."/>
        </authorList>
    </citation>
    <scope>NUCLEOTIDE SEQUENCE [LARGE SCALE GENOMIC DNA]</scope>
    <source>
        <strain evidence="2">ATCC 50505</strain>
    </source>
</reference>
<dbReference type="OMA" id="IKYYFNE"/>
<organism evidence="1 2">
    <name type="scientific">Vittaforma corneae (strain ATCC 50505)</name>
    <name type="common">Microsporidian parasite</name>
    <name type="synonym">Nosema corneum</name>
    <dbReference type="NCBI Taxonomy" id="993615"/>
    <lineage>
        <taxon>Eukaryota</taxon>
        <taxon>Fungi</taxon>
        <taxon>Fungi incertae sedis</taxon>
        <taxon>Microsporidia</taxon>
        <taxon>Nosematidae</taxon>
        <taxon>Vittaforma</taxon>
    </lineage>
</organism>
<dbReference type="Proteomes" id="UP000011082">
    <property type="component" value="Unassembled WGS sequence"/>
</dbReference>
<keyword evidence="2" id="KW-1185">Reference proteome</keyword>
<dbReference type="AlphaFoldDB" id="L2GK09"/>
<name>L2GK09_VITCO</name>
<gene>
    <name evidence="1" type="ORF">VICG_01707</name>
</gene>
<accession>L2GK09</accession>
<dbReference type="HOGENOM" id="CLU_138075_0_0_1"/>
<proteinExistence type="predicted"/>
<dbReference type="OrthoDB" id="2190490at2759"/>
<dbReference type="InParanoid" id="L2GK09"/>
<evidence type="ECO:0000313" key="2">
    <source>
        <dbReference type="Proteomes" id="UP000011082"/>
    </source>
</evidence>
<dbReference type="VEuPathDB" id="MicrosporidiaDB:VICG_01707"/>
<sequence length="133" mass="15650">MPLIIESYDCPYTKIASLLFPEQEFTYIDKPVSEPASELFCYTRAEDNPDKIKYYFNRIYFIEKERIVCINKASQRIKFYDINTGKLITFEQRTEDADGVSKIKTVDKTDFLPQLHAQNGEIVIFPDQEEDEE</sequence>
<protein>
    <submittedName>
        <fullName evidence="1">Uncharacterized protein</fullName>
    </submittedName>
</protein>
<dbReference type="EMBL" id="JH370147">
    <property type="protein sequence ID" value="ELA41218.1"/>
    <property type="molecule type" value="Genomic_DNA"/>
</dbReference>
<dbReference type="RefSeq" id="XP_007605152.1">
    <property type="nucleotide sequence ID" value="XM_007605090.1"/>
</dbReference>
<dbReference type="GeneID" id="19882417"/>